<comment type="caution">
    <text evidence="12">The sequence shown here is derived from an EMBL/GenBank/DDBJ whole genome shotgun (WGS) entry which is preliminary data.</text>
</comment>
<evidence type="ECO:0000256" key="4">
    <source>
        <dbReference type="ARBA" id="ARBA00023098"/>
    </source>
</evidence>
<sequence length="223" mass="23155">MRLRRLFPLVAAGLAAVYVRQVHRFRDPVRVLGAADGEVVSPADGVVAFVRRVEAGEVTAGTNGAAVPVQEVLGTAAEDGWLLGVLIGPLDVHYTYQPVSGTVTGVRRMDGRTPTPLLTLLARAALLAGRPTDVLGAPGTRNNERLSVTLGSDAGDVTVALVAPGAALDAMPYVKEGDRARAGNKLAFLPQGGLVLLHLPGHLTPLVTVGEHVTGMQTVVARS</sequence>
<organism evidence="12 13">
    <name type="scientific">Deinococcus metalli</name>
    <dbReference type="NCBI Taxonomy" id="1141878"/>
    <lineage>
        <taxon>Bacteria</taxon>
        <taxon>Thermotogati</taxon>
        <taxon>Deinococcota</taxon>
        <taxon>Deinococci</taxon>
        <taxon>Deinococcales</taxon>
        <taxon>Deinococcaceae</taxon>
        <taxon>Deinococcus</taxon>
    </lineage>
</organism>
<keyword evidence="6" id="KW-0865">Zymogen</keyword>
<name>A0A7W8KGL2_9DEIO</name>
<evidence type="ECO:0000256" key="9">
    <source>
        <dbReference type="ARBA" id="ARBA00023264"/>
    </source>
</evidence>
<evidence type="ECO:0000313" key="11">
    <source>
        <dbReference type="EMBL" id="GHF53038.1"/>
    </source>
</evidence>
<keyword evidence="3" id="KW-0210">Decarboxylase</keyword>
<evidence type="ECO:0000256" key="8">
    <source>
        <dbReference type="ARBA" id="ARBA00023239"/>
    </source>
</evidence>
<keyword evidence="8 12" id="KW-0456">Lyase</keyword>
<dbReference type="GO" id="GO:0004609">
    <property type="term" value="F:phosphatidylserine decarboxylase activity"/>
    <property type="evidence" value="ECO:0007669"/>
    <property type="project" value="UniProtKB-EC"/>
</dbReference>
<dbReference type="EMBL" id="BNAJ01000008">
    <property type="protein sequence ID" value="GHF53038.1"/>
    <property type="molecule type" value="Genomic_DNA"/>
</dbReference>
<dbReference type="InterPro" id="IPR033175">
    <property type="entry name" value="PSD-A"/>
</dbReference>
<dbReference type="Pfam" id="PF02666">
    <property type="entry name" value="PS_Dcarbxylase"/>
    <property type="match status" value="1"/>
</dbReference>
<keyword evidence="14" id="KW-1185">Reference proteome</keyword>
<keyword evidence="7" id="KW-0594">Phospholipid biosynthesis</keyword>
<evidence type="ECO:0000256" key="5">
    <source>
        <dbReference type="ARBA" id="ARBA00023136"/>
    </source>
</evidence>
<keyword evidence="1" id="KW-1003">Cell membrane</keyword>
<reference evidence="11" key="4">
    <citation type="submission" date="2024-05" db="EMBL/GenBank/DDBJ databases">
        <authorList>
            <person name="Sun Q."/>
            <person name="Zhou Y."/>
        </authorList>
    </citation>
    <scope>NUCLEOTIDE SEQUENCE</scope>
    <source>
        <strain evidence="11">CGMCC 1.18437</strain>
    </source>
</reference>
<keyword evidence="4" id="KW-0443">Lipid metabolism</keyword>
<dbReference type="AlphaFoldDB" id="A0A7W8KGL2"/>
<dbReference type="Proteomes" id="UP000539473">
    <property type="component" value="Unassembled WGS sequence"/>
</dbReference>
<evidence type="ECO:0000313" key="14">
    <source>
        <dbReference type="Proteomes" id="UP000619376"/>
    </source>
</evidence>
<dbReference type="EC" id="4.1.1.65" evidence="12"/>
<evidence type="ECO:0000313" key="12">
    <source>
        <dbReference type="EMBL" id="MBB5377747.1"/>
    </source>
</evidence>
<keyword evidence="2" id="KW-0444">Lipid biosynthesis</keyword>
<evidence type="ECO:0000256" key="1">
    <source>
        <dbReference type="ARBA" id="ARBA00022475"/>
    </source>
</evidence>
<evidence type="ECO:0000256" key="10">
    <source>
        <dbReference type="ARBA" id="ARBA00023317"/>
    </source>
</evidence>
<dbReference type="EMBL" id="JACHFK010000008">
    <property type="protein sequence ID" value="MBB5377747.1"/>
    <property type="molecule type" value="Genomic_DNA"/>
</dbReference>
<evidence type="ECO:0000256" key="3">
    <source>
        <dbReference type="ARBA" id="ARBA00022793"/>
    </source>
</evidence>
<dbReference type="GO" id="GO:0008654">
    <property type="term" value="P:phospholipid biosynthetic process"/>
    <property type="evidence" value="ECO:0007669"/>
    <property type="project" value="UniProtKB-KW"/>
</dbReference>
<dbReference type="RefSeq" id="WP_184113583.1">
    <property type="nucleotide sequence ID" value="NZ_BNAJ01000008.1"/>
</dbReference>
<reference evidence="12 13" key="3">
    <citation type="submission" date="2020-08" db="EMBL/GenBank/DDBJ databases">
        <title>Genomic Encyclopedia of Type Strains, Phase IV (KMG-IV): sequencing the most valuable type-strain genomes for metagenomic binning, comparative biology and taxonomic classification.</title>
        <authorList>
            <person name="Goeker M."/>
        </authorList>
    </citation>
    <scope>NUCLEOTIDE SEQUENCE [LARGE SCALE GENOMIC DNA]</scope>
    <source>
        <strain evidence="12 13">DSM 27521</strain>
    </source>
</reference>
<keyword evidence="5" id="KW-0472">Membrane</keyword>
<evidence type="ECO:0000256" key="6">
    <source>
        <dbReference type="ARBA" id="ARBA00023145"/>
    </source>
</evidence>
<dbReference type="Proteomes" id="UP000619376">
    <property type="component" value="Unassembled WGS sequence"/>
</dbReference>
<accession>A0A7W8KGL2</accession>
<dbReference type="PANTHER" id="PTHR35809:SF1">
    <property type="entry name" value="ARCHAETIDYLSERINE DECARBOXYLASE PROENZYME-RELATED"/>
    <property type="match status" value="1"/>
</dbReference>
<reference evidence="11" key="1">
    <citation type="journal article" date="2014" name="Int. J. Syst. Evol. Microbiol.">
        <title>Complete genome of a new Firmicutes species belonging to the dominant human colonic microbiota ('Ruminococcus bicirculans') reveals two chromosomes and a selective capacity to utilize plant glucans.</title>
        <authorList>
            <consortium name="NISC Comparative Sequencing Program"/>
            <person name="Wegmann U."/>
            <person name="Louis P."/>
            <person name="Goesmann A."/>
            <person name="Henrissat B."/>
            <person name="Duncan S.H."/>
            <person name="Flint H.J."/>
        </authorList>
    </citation>
    <scope>NUCLEOTIDE SEQUENCE</scope>
    <source>
        <strain evidence="11">CGMCC 1.18437</strain>
    </source>
</reference>
<dbReference type="PANTHER" id="PTHR35809">
    <property type="entry name" value="ARCHAETIDYLSERINE DECARBOXYLASE PROENZYME-RELATED"/>
    <property type="match status" value="1"/>
</dbReference>
<evidence type="ECO:0000256" key="7">
    <source>
        <dbReference type="ARBA" id="ARBA00023209"/>
    </source>
</evidence>
<keyword evidence="10" id="KW-0670">Pyruvate</keyword>
<evidence type="ECO:0000256" key="2">
    <source>
        <dbReference type="ARBA" id="ARBA00022516"/>
    </source>
</evidence>
<dbReference type="InterPro" id="IPR003817">
    <property type="entry name" value="PS_Dcarbxylase"/>
</dbReference>
<gene>
    <name evidence="11" type="ORF">GCM10017781_31760</name>
    <name evidence="12" type="ORF">HNQ07_003246</name>
</gene>
<protein>
    <submittedName>
        <fullName evidence="12">Phosphatidylserine decarboxylase</fullName>
        <ecNumber evidence="12">4.1.1.65</ecNumber>
    </submittedName>
</protein>
<keyword evidence="9" id="KW-1208">Phospholipid metabolism</keyword>
<reference evidence="14" key="2">
    <citation type="journal article" date="2019" name="Int. J. Syst. Evol. Microbiol.">
        <title>The Global Catalogue of Microorganisms (GCM) 10K type strain sequencing project: providing services to taxonomists for standard genome sequencing and annotation.</title>
        <authorList>
            <consortium name="The Broad Institute Genomics Platform"/>
            <consortium name="The Broad Institute Genome Sequencing Center for Infectious Disease"/>
            <person name="Wu L."/>
            <person name="Ma J."/>
        </authorList>
    </citation>
    <scope>NUCLEOTIDE SEQUENCE [LARGE SCALE GENOMIC DNA]</scope>
    <source>
        <strain evidence="14">CGMCC 1.18437</strain>
    </source>
</reference>
<proteinExistence type="predicted"/>
<evidence type="ECO:0000313" key="13">
    <source>
        <dbReference type="Proteomes" id="UP000539473"/>
    </source>
</evidence>